<evidence type="ECO:0000313" key="3">
    <source>
        <dbReference type="Proteomes" id="UP000231203"/>
    </source>
</evidence>
<dbReference type="Pfam" id="PF07589">
    <property type="entry name" value="PEP-CTERM"/>
    <property type="match status" value="1"/>
</dbReference>
<gene>
    <name evidence="2" type="ORF">CSA25_03965</name>
</gene>
<evidence type="ECO:0000313" key="2">
    <source>
        <dbReference type="EMBL" id="PIE62707.1"/>
    </source>
</evidence>
<feature type="domain" description="Ice-binding protein C-terminal" evidence="1">
    <location>
        <begin position="157"/>
        <end position="179"/>
    </location>
</feature>
<protein>
    <submittedName>
        <fullName evidence="2">PEP-CTERM sorting domain-containing protein</fullName>
    </submittedName>
</protein>
<dbReference type="NCBIfam" id="NF038127">
    <property type="entry name" value="FDP_fam"/>
    <property type="match status" value="1"/>
</dbReference>
<dbReference type="EMBL" id="PDTI01000033">
    <property type="protein sequence ID" value="PIE62707.1"/>
    <property type="molecule type" value="Genomic_DNA"/>
</dbReference>
<reference evidence="2 3" key="1">
    <citation type="submission" date="2017-10" db="EMBL/GenBank/DDBJ databases">
        <title>Novel microbial diversity and functional potential in the marine mammal oral microbiome.</title>
        <authorList>
            <person name="Dudek N.K."/>
            <person name="Sun C.L."/>
            <person name="Burstein D."/>
            <person name="Kantor R.S."/>
            <person name="Aliaga Goltsman D.S."/>
            <person name="Bik E.M."/>
            <person name="Thomas B.C."/>
            <person name="Banfield J.F."/>
            <person name="Relman D.A."/>
        </authorList>
    </citation>
    <scope>NUCLEOTIDE SEQUENCE [LARGE SCALE GENOMIC DNA]</scope>
    <source>
        <strain evidence="2">DOLJORAL78_47_202</strain>
    </source>
</reference>
<dbReference type="Proteomes" id="UP000231203">
    <property type="component" value="Unassembled WGS sequence"/>
</dbReference>
<proteinExistence type="predicted"/>
<accession>A0A2G6MRL8</accession>
<comment type="caution">
    <text evidence="2">The sequence shown here is derived from an EMBL/GenBank/DDBJ whole genome shotgun (WGS) entry which is preliminary data.</text>
</comment>
<name>A0A2G6MRL8_9BACT</name>
<dbReference type="InterPro" id="IPR013424">
    <property type="entry name" value="Ice-binding_C"/>
</dbReference>
<dbReference type="AlphaFoldDB" id="A0A2G6MRL8"/>
<evidence type="ECO:0000259" key="1">
    <source>
        <dbReference type="Pfam" id="PF07589"/>
    </source>
</evidence>
<sequence>MCISSFAFAASFSFDGNITYHNDIVKVNFTLDNDSTNVRVWTDSFQDGVNFDPITALWKKDGSDFGLISENDDNEDIAPGQTDFDSGFSLSTLGAGEYLLTVATYDNFAQGELLSSGFLYDNQPPVLLADWDQPANNTGMGSYYRVHLDGVDSATNPVPVPGTMTLFGIGILGLAACRRRESEYFFLLNQTL</sequence>
<organism evidence="2 3">
    <name type="scientific">Desulfobacter postgatei</name>
    <dbReference type="NCBI Taxonomy" id="2293"/>
    <lineage>
        <taxon>Bacteria</taxon>
        <taxon>Pseudomonadati</taxon>
        <taxon>Thermodesulfobacteriota</taxon>
        <taxon>Desulfobacteria</taxon>
        <taxon>Desulfobacterales</taxon>
        <taxon>Desulfobacteraceae</taxon>
        <taxon>Desulfobacter</taxon>
    </lineage>
</organism>